<protein>
    <submittedName>
        <fullName evidence="2">Uncharacterized protein</fullName>
    </submittedName>
</protein>
<keyword evidence="1" id="KW-0812">Transmembrane</keyword>
<proteinExistence type="predicted"/>
<gene>
    <name evidence="2" type="ORF">MUN68_011865</name>
</gene>
<feature type="transmembrane region" description="Helical" evidence="1">
    <location>
        <begin position="56"/>
        <end position="73"/>
    </location>
</feature>
<reference evidence="2 3" key="1">
    <citation type="submission" date="2023-01" db="EMBL/GenBank/DDBJ databases">
        <title>Psychroserpens ponticola sp. nov., isolated from seawater.</title>
        <authorList>
            <person name="Kristyanto S."/>
            <person name="Jung J."/>
            <person name="Kim J.M."/>
            <person name="Jeon C.O."/>
        </authorList>
    </citation>
    <scope>NUCLEOTIDE SEQUENCE [LARGE SCALE GENOMIC DNA]</scope>
    <source>
        <strain evidence="2 3">MSW6</strain>
    </source>
</reference>
<evidence type="ECO:0000313" key="2">
    <source>
        <dbReference type="EMBL" id="WCO00763.1"/>
    </source>
</evidence>
<dbReference type="EMBL" id="CP116221">
    <property type="protein sequence ID" value="WCO00763.1"/>
    <property type="molecule type" value="Genomic_DNA"/>
</dbReference>
<feature type="transmembrane region" description="Helical" evidence="1">
    <location>
        <begin position="109"/>
        <end position="127"/>
    </location>
</feature>
<name>A0ABY7RVA9_9FLAO</name>
<evidence type="ECO:0000313" key="3">
    <source>
        <dbReference type="Proteomes" id="UP001202717"/>
    </source>
</evidence>
<dbReference type="RefSeq" id="WP_249996060.1">
    <property type="nucleotide sequence ID" value="NZ_CP116221.1"/>
</dbReference>
<keyword evidence="3" id="KW-1185">Reference proteome</keyword>
<keyword evidence="1" id="KW-1133">Transmembrane helix</keyword>
<dbReference type="Proteomes" id="UP001202717">
    <property type="component" value="Chromosome"/>
</dbReference>
<accession>A0ABY7RVA9</accession>
<sequence length="136" mass="15221">MKENADKHLDDLSRKVIGKSAVESPSFDFTQAVMTQINALEVSNATTYVPLISKRIWLCIGIVIVSVLGYLLFGASGTDIKGIEYLKLDRYVNFEVPAVITGFNVSQTMFYVAILFGIMLAIQISILKHQLDKRYK</sequence>
<evidence type="ECO:0000256" key="1">
    <source>
        <dbReference type="SAM" id="Phobius"/>
    </source>
</evidence>
<organism evidence="2 3">
    <name type="scientific">Psychroserpens ponticola</name>
    <dbReference type="NCBI Taxonomy" id="2932268"/>
    <lineage>
        <taxon>Bacteria</taxon>
        <taxon>Pseudomonadati</taxon>
        <taxon>Bacteroidota</taxon>
        <taxon>Flavobacteriia</taxon>
        <taxon>Flavobacteriales</taxon>
        <taxon>Flavobacteriaceae</taxon>
        <taxon>Psychroserpens</taxon>
    </lineage>
</organism>
<keyword evidence="1" id="KW-0472">Membrane</keyword>